<dbReference type="NCBIfam" id="NF009931">
    <property type="entry name" value="PRK13394.1"/>
    <property type="match status" value="1"/>
</dbReference>
<dbReference type="PANTHER" id="PTHR42879">
    <property type="entry name" value="3-OXOACYL-(ACYL-CARRIER-PROTEIN) REDUCTASE"/>
    <property type="match status" value="1"/>
</dbReference>
<dbReference type="InterPro" id="IPR050259">
    <property type="entry name" value="SDR"/>
</dbReference>
<gene>
    <name evidence="3" type="ORF">CUN60_01855</name>
</gene>
<organism evidence="3 4">
    <name type="scientific">Aquella oligotrophica</name>
    <dbReference type="NCBI Taxonomy" id="2067065"/>
    <lineage>
        <taxon>Bacteria</taxon>
        <taxon>Pseudomonadati</taxon>
        <taxon>Pseudomonadota</taxon>
        <taxon>Betaproteobacteria</taxon>
        <taxon>Neisseriales</taxon>
        <taxon>Neisseriaceae</taxon>
        <taxon>Aquella</taxon>
    </lineage>
</organism>
<dbReference type="PRINTS" id="PR00081">
    <property type="entry name" value="GDHRDH"/>
</dbReference>
<protein>
    <submittedName>
        <fullName evidence="3">Short-chain dehydrogenase</fullName>
    </submittedName>
</protein>
<name>A0A2I7N3R6_9NEIS</name>
<dbReference type="FunFam" id="3.40.50.720:FF:000084">
    <property type="entry name" value="Short-chain dehydrogenase reductase"/>
    <property type="match status" value="1"/>
</dbReference>
<dbReference type="KEGG" id="nba:CUN60_01855"/>
<dbReference type="PANTHER" id="PTHR42879:SF2">
    <property type="entry name" value="3-OXOACYL-[ACYL-CARRIER-PROTEIN] REDUCTASE FABG"/>
    <property type="match status" value="1"/>
</dbReference>
<dbReference type="InterPro" id="IPR002347">
    <property type="entry name" value="SDR_fam"/>
</dbReference>
<dbReference type="Pfam" id="PF00106">
    <property type="entry name" value="adh_short"/>
    <property type="match status" value="1"/>
</dbReference>
<dbReference type="InterPro" id="IPR036291">
    <property type="entry name" value="NAD(P)-bd_dom_sf"/>
</dbReference>
<dbReference type="GO" id="GO:0032787">
    <property type="term" value="P:monocarboxylic acid metabolic process"/>
    <property type="evidence" value="ECO:0007669"/>
    <property type="project" value="UniProtKB-ARBA"/>
</dbReference>
<dbReference type="PRINTS" id="PR00080">
    <property type="entry name" value="SDRFAMILY"/>
</dbReference>
<proteinExistence type="inferred from homology"/>
<evidence type="ECO:0000256" key="2">
    <source>
        <dbReference type="RuleBase" id="RU000363"/>
    </source>
</evidence>
<dbReference type="NCBIfam" id="NF009093">
    <property type="entry name" value="PRK12429.1"/>
    <property type="match status" value="1"/>
</dbReference>
<sequence length="262" mass="27407">MIGNVKGKVAIVTGAASGLGKGVAEKFAEHGAQVVIADLNLSQAQAVADEIKAKYNTETLAVAMDVTSEEQVNAGVDATVAKFGKVDVLVSNAGIQTIAPIVDFDFGKWKKLLDIHLNGTFLTSKACMQKMIEKKTGGRIIVMGSIHSIEASKNKSAYVAAKHALLGFVRSIAKEGAEHGISSNLIAPGFVLTPLVQKQIPEQAATLGISEDEVVKKVMLGDTVDGEFTTVDDIANTALFLAGFETNALTGQTLLVSHGIGM</sequence>
<dbReference type="OrthoDB" id="9786435at2"/>
<dbReference type="EMBL" id="CP024847">
    <property type="protein sequence ID" value="AUR51101.1"/>
    <property type="molecule type" value="Genomic_DNA"/>
</dbReference>
<accession>A0A2I7N3R6</accession>
<comment type="similarity">
    <text evidence="1 2">Belongs to the short-chain dehydrogenases/reductases (SDR) family.</text>
</comment>
<evidence type="ECO:0000313" key="4">
    <source>
        <dbReference type="Proteomes" id="UP000236655"/>
    </source>
</evidence>
<dbReference type="Gene3D" id="3.40.50.720">
    <property type="entry name" value="NAD(P)-binding Rossmann-like Domain"/>
    <property type="match status" value="1"/>
</dbReference>
<dbReference type="InterPro" id="IPR020904">
    <property type="entry name" value="Sc_DH/Rdtase_CS"/>
</dbReference>
<reference evidence="4" key="1">
    <citation type="submission" date="2017-11" db="EMBL/GenBank/DDBJ databases">
        <authorList>
            <person name="Chan K.G."/>
            <person name="Lee L.S."/>
        </authorList>
    </citation>
    <scope>NUCLEOTIDE SEQUENCE [LARGE SCALE GENOMIC DNA]</scope>
    <source>
        <strain evidence="4">DSM 100970</strain>
    </source>
</reference>
<evidence type="ECO:0000256" key="1">
    <source>
        <dbReference type="ARBA" id="ARBA00006484"/>
    </source>
</evidence>
<dbReference type="RefSeq" id="WP_102950401.1">
    <property type="nucleotide sequence ID" value="NZ_CP024847.1"/>
</dbReference>
<dbReference type="AlphaFoldDB" id="A0A2I7N3R6"/>
<dbReference type="Proteomes" id="UP000236655">
    <property type="component" value="Chromosome"/>
</dbReference>
<dbReference type="SUPFAM" id="SSF51735">
    <property type="entry name" value="NAD(P)-binding Rossmann-fold domains"/>
    <property type="match status" value="1"/>
</dbReference>
<evidence type="ECO:0000313" key="3">
    <source>
        <dbReference type="EMBL" id="AUR51101.1"/>
    </source>
</evidence>
<dbReference type="CDD" id="cd05233">
    <property type="entry name" value="SDR_c"/>
    <property type="match status" value="1"/>
</dbReference>
<keyword evidence="4" id="KW-1185">Reference proteome</keyword>
<dbReference type="PROSITE" id="PS00061">
    <property type="entry name" value="ADH_SHORT"/>
    <property type="match status" value="1"/>
</dbReference>